<reference evidence="1 2" key="1">
    <citation type="journal article" date="2019" name="Mol. Ecol. Resour.">
        <title>Chromosome-level genome assembly of Triplophysa tibetana, a fish adapted to the harsh high-altitude environment of the Tibetan Plateau.</title>
        <authorList>
            <person name="Yang X."/>
            <person name="Liu H."/>
            <person name="Ma Z."/>
            <person name="Zou Y."/>
            <person name="Zou M."/>
            <person name="Mao Y."/>
            <person name="Li X."/>
            <person name="Wang H."/>
            <person name="Chen T."/>
            <person name="Wang W."/>
            <person name="Yang R."/>
        </authorList>
    </citation>
    <scope>NUCLEOTIDE SEQUENCE [LARGE SCALE GENOMIC DNA]</scope>
    <source>
        <strain evidence="1">TTIB1903HZAU</strain>
        <tissue evidence="1">Muscle</tissue>
    </source>
</reference>
<name>A0A5A9PKA1_9TELE</name>
<evidence type="ECO:0000313" key="1">
    <source>
        <dbReference type="EMBL" id="KAA0721429.1"/>
    </source>
</evidence>
<organism evidence="1 2">
    <name type="scientific">Triplophysa tibetana</name>
    <dbReference type="NCBI Taxonomy" id="1572043"/>
    <lineage>
        <taxon>Eukaryota</taxon>
        <taxon>Metazoa</taxon>
        <taxon>Chordata</taxon>
        <taxon>Craniata</taxon>
        <taxon>Vertebrata</taxon>
        <taxon>Euteleostomi</taxon>
        <taxon>Actinopterygii</taxon>
        <taxon>Neopterygii</taxon>
        <taxon>Teleostei</taxon>
        <taxon>Ostariophysi</taxon>
        <taxon>Cypriniformes</taxon>
        <taxon>Nemacheilidae</taxon>
        <taxon>Triplophysa</taxon>
    </lineage>
</organism>
<gene>
    <name evidence="1" type="ORF">E1301_Tti021342</name>
</gene>
<dbReference type="EMBL" id="SOYY01000005">
    <property type="protein sequence ID" value="KAA0721429.1"/>
    <property type="molecule type" value="Genomic_DNA"/>
</dbReference>
<evidence type="ECO:0000313" key="2">
    <source>
        <dbReference type="Proteomes" id="UP000324632"/>
    </source>
</evidence>
<protein>
    <submittedName>
        <fullName evidence="1">Uncharacterized protein</fullName>
    </submittedName>
</protein>
<comment type="caution">
    <text evidence="1">The sequence shown here is derived from an EMBL/GenBank/DDBJ whole genome shotgun (WGS) entry which is preliminary data.</text>
</comment>
<dbReference type="Proteomes" id="UP000324632">
    <property type="component" value="Chromosome 5"/>
</dbReference>
<keyword evidence="2" id="KW-1185">Reference proteome</keyword>
<accession>A0A5A9PKA1</accession>
<sequence length="142" mass="16229">MTMRKFSRYPGCQVEAIRKCCSACYASLSKSKKTEAFKDRLDNEWGQGVWKNRNPARDVSSAQVAEIDALKPGSESCRATCSSEPCTPALQHRGKRRFPVWQHSSKQRTPAWQSCGEGHTPDWQCCKQWKKTIKRKTIVYQA</sequence>
<proteinExistence type="predicted"/>
<dbReference type="AlphaFoldDB" id="A0A5A9PKA1"/>